<feature type="transmembrane region" description="Helical" evidence="1">
    <location>
        <begin position="28"/>
        <end position="46"/>
    </location>
</feature>
<keyword evidence="1" id="KW-0812">Transmembrane</keyword>
<evidence type="ECO:0000313" key="2">
    <source>
        <dbReference type="EMBL" id="EMI27277.1"/>
    </source>
</evidence>
<dbReference type="AlphaFoldDB" id="M5SHW7"/>
<dbReference type="EMBL" id="ANOF01000069">
    <property type="protein sequence ID" value="EMI27277.1"/>
    <property type="molecule type" value="Genomic_DNA"/>
</dbReference>
<organism evidence="2 3">
    <name type="scientific">Rhodopirellula europaea SH398</name>
    <dbReference type="NCBI Taxonomy" id="1263868"/>
    <lineage>
        <taxon>Bacteria</taxon>
        <taxon>Pseudomonadati</taxon>
        <taxon>Planctomycetota</taxon>
        <taxon>Planctomycetia</taxon>
        <taxon>Pirellulales</taxon>
        <taxon>Pirellulaceae</taxon>
        <taxon>Rhodopirellula</taxon>
    </lineage>
</organism>
<gene>
    <name evidence="2" type="ORF">RESH_02127</name>
</gene>
<dbReference type="Proteomes" id="UP000011996">
    <property type="component" value="Unassembled WGS sequence"/>
</dbReference>
<accession>M5SHW7</accession>
<protein>
    <submittedName>
        <fullName evidence="2">Membrane protein</fullName>
    </submittedName>
</protein>
<dbReference type="STRING" id="1263868.RESH_02127"/>
<sequence length="340" mass="38147">MTIRRLFSLVVLSALAFCLATWDQYLGVFAVSVIPMAAYVLLASSWKSKWRVCFFVLALIPLYVTSSGPVMACRYLSDPNKASNLDWSAVMIQRCYPFHSRLDRHSKIGQFLKDYHRRWIELSRSLLASDLSWQTPLLPRTTRANAQTAHMVMLDPSGRAAWPDASNVSLHQIRSSKGTEMTRLSLAFLIAACLMSHAFAVDLPESEVEQFDYKTMSQANAWIGMCVAEAIPANSVAHAILSEQKTKLRLGGDARERSESSLREIASKLFDDLYRRAGPFEKWSRLAEEVEFARLTIVTKKGDIYFVDVLQKVGSSESSAFIVRGAGFTLRTPVIPHGKE</sequence>
<dbReference type="PATRIC" id="fig|1263868.3.peg.2305"/>
<comment type="caution">
    <text evidence="2">The sequence shown here is derived from an EMBL/GenBank/DDBJ whole genome shotgun (WGS) entry which is preliminary data.</text>
</comment>
<name>M5SHW7_9BACT</name>
<evidence type="ECO:0000256" key="1">
    <source>
        <dbReference type="SAM" id="Phobius"/>
    </source>
</evidence>
<keyword evidence="1" id="KW-1133">Transmembrane helix</keyword>
<reference evidence="2 3" key="1">
    <citation type="journal article" date="2013" name="Mar. Genomics">
        <title>Expression of sulfatases in Rhodopirellula baltica and the diversity of sulfatases in the genus Rhodopirellula.</title>
        <authorList>
            <person name="Wegner C.E."/>
            <person name="Richter-Heitmann T."/>
            <person name="Klindworth A."/>
            <person name="Klockow C."/>
            <person name="Richter M."/>
            <person name="Achstetter T."/>
            <person name="Glockner F.O."/>
            <person name="Harder J."/>
        </authorList>
    </citation>
    <scope>NUCLEOTIDE SEQUENCE [LARGE SCALE GENOMIC DNA]</scope>
    <source>
        <strain evidence="2 3">SH398</strain>
    </source>
</reference>
<keyword evidence="1" id="KW-0472">Membrane</keyword>
<evidence type="ECO:0000313" key="3">
    <source>
        <dbReference type="Proteomes" id="UP000011996"/>
    </source>
</evidence>
<proteinExistence type="predicted"/>